<feature type="domain" description="HAMP" evidence="2">
    <location>
        <begin position="87"/>
        <end position="139"/>
    </location>
</feature>
<name>A0A2J0L1W1_9BACT</name>
<evidence type="ECO:0000313" key="3">
    <source>
        <dbReference type="EMBL" id="PIU41236.1"/>
    </source>
</evidence>
<keyword evidence="1" id="KW-0472">Membrane</keyword>
<evidence type="ECO:0000313" key="4">
    <source>
        <dbReference type="Proteomes" id="UP000230052"/>
    </source>
</evidence>
<dbReference type="Pfam" id="PF00672">
    <property type="entry name" value="HAMP"/>
    <property type="match status" value="1"/>
</dbReference>
<dbReference type="EMBL" id="PEWV01000065">
    <property type="protein sequence ID" value="PIU41236.1"/>
    <property type="molecule type" value="Genomic_DNA"/>
</dbReference>
<evidence type="ECO:0000259" key="2">
    <source>
        <dbReference type="PROSITE" id="PS50885"/>
    </source>
</evidence>
<gene>
    <name evidence="3" type="ORF">COS99_06430</name>
</gene>
<dbReference type="SUPFAM" id="SSF158472">
    <property type="entry name" value="HAMP domain-like"/>
    <property type="match status" value="1"/>
</dbReference>
<dbReference type="PROSITE" id="PS51257">
    <property type="entry name" value="PROKAR_LIPOPROTEIN"/>
    <property type="match status" value="1"/>
</dbReference>
<keyword evidence="1" id="KW-1133">Transmembrane helix</keyword>
<comment type="caution">
    <text evidence="3">The sequence shown here is derived from an EMBL/GenBank/DDBJ whole genome shotgun (WGS) entry which is preliminary data.</text>
</comment>
<accession>A0A2J0L1W1</accession>
<reference evidence="3 4" key="1">
    <citation type="submission" date="2017-09" db="EMBL/GenBank/DDBJ databases">
        <title>Depth-based differentiation of microbial function through sediment-hosted aquifers and enrichment of novel symbionts in the deep terrestrial subsurface.</title>
        <authorList>
            <person name="Probst A.J."/>
            <person name="Ladd B."/>
            <person name="Jarett J.K."/>
            <person name="Geller-Mcgrath D.E."/>
            <person name="Sieber C.M."/>
            <person name="Emerson J.B."/>
            <person name="Anantharaman K."/>
            <person name="Thomas B.C."/>
            <person name="Malmstrom R."/>
            <person name="Stieglmeier M."/>
            <person name="Klingl A."/>
            <person name="Woyke T."/>
            <person name="Ryan C.M."/>
            <person name="Banfield J.F."/>
        </authorList>
    </citation>
    <scope>NUCLEOTIDE SEQUENCE [LARGE SCALE GENOMIC DNA]</scope>
    <source>
        <strain evidence="3">CG07_land_8_20_14_0_80_42_15</strain>
    </source>
</reference>
<feature type="transmembrane region" description="Helical" evidence="1">
    <location>
        <begin position="12"/>
        <end position="43"/>
    </location>
</feature>
<dbReference type="GO" id="GO:0007165">
    <property type="term" value="P:signal transduction"/>
    <property type="evidence" value="ECO:0007669"/>
    <property type="project" value="InterPro"/>
</dbReference>
<dbReference type="GO" id="GO:0016020">
    <property type="term" value="C:membrane"/>
    <property type="evidence" value="ECO:0007669"/>
    <property type="project" value="InterPro"/>
</dbReference>
<protein>
    <recommendedName>
        <fullName evidence="2">HAMP domain-containing protein</fullName>
    </recommendedName>
</protein>
<dbReference type="Gene3D" id="6.10.340.10">
    <property type="match status" value="1"/>
</dbReference>
<sequence length="142" mass="16038">MRRIRLIGGVLHLRYLSLLLISTLLPAVFVGACLYYLMFTILAEDLGIPEVIAKHLFPVMNKINIILVAGFIPMVIILIMWGFALSSRLAGPIARVEREVAQIVKGEYSKRIKVRKKDDLKSIADGINILLDKIQELQKRRG</sequence>
<organism evidence="3 4">
    <name type="scientific">Candidatus Aquitaenariimonas noxiae</name>
    <dbReference type="NCBI Taxonomy" id="1974741"/>
    <lineage>
        <taxon>Bacteria</taxon>
        <taxon>Pseudomonadati</taxon>
        <taxon>Candidatus Omnitrophota</taxon>
        <taxon>Candidatus Aquitaenariimonas</taxon>
    </lineage>
</organism>
<dbReference type="AlphaFoldDB" id="A0A2J0L1W1"/>
<evidence type="ECO:0000256" key="1">
    <source>
        <dbReference type="SAM" id="Phobius"/>
    </source>
</evidence>
<keyword evidence="1" id="KW-0812">Transmembrane</keyword>
<proteinExistence type="predicted"/>
<feature type="transmembrane region" description="Helical" evidence="1">
    <location>
        <begin position="63"/>
        <end position="85"/>
    </location>
</feature>
<dbReference type="Proteomes" id="UP000230052">
    <property type="component" value="Unassembled WGS sequence"/>
</dbReference>
<dbReference type="InterPro" id="IPR003660">
    <property type="entry name" value="HAMP_dom"/>
</dbReference>
<dbReference type="SMART" id="SM00304">
    <property type="entry name" value="HAMP"/>
    <property type="match status" value="1"/>
</dbReference>
<dbReference type="PROSITE" id="PS50885">
    <property type="entry name" value="HAMP"/>
    <property type="match status" value="1"/>
</dbReference>